<evidence type="ECO:0000313" key="1">
    <source>
        <dbReference type="EMBL" id="KAK7681621.1"/>
    </source>
</evidence>
<proteinExistence type="predicted"/>
<accession>A0AAW0FLV7</accession>
<dbReference type="AlphaFoldDB" id="A0AAW0FLV7"/>
<gene>
    <name evidence="1" type="ORF">QCA50_015354</name>
</gene>
<name>A0AAW0FLV7_9APHY</name>
<evidence type="ECO:0000313" key="2">
    <source>
        <dbReference type="Proteomes" id="UP001385951"/>
    </source>
</evidence>
<reference evidence="1 2" key="1">
    <citation type="submission" date="2022-09" db="EMBL/GenBank/DDBJ databases">
        <authorList>
            <person name="Palmer J.M."/>
        </authorList>
    </citation>
    <scope>NUCLEOTIDE SEQUENCE [LARGE SCALE GENOMIC DNA]</scope>
    <source>
        <strain evidence="1 2">DSM 7382</strain>
    </source>
</reference>
<keyword evidence="2" id="KW-1185">Reference proteome</keyword>
<organism evidence="1 2">
    <name type="scientific">Cerrena zonata</name>
    <dbReference type="NCBI Taxonomy" id="2478898"/>
    <lineage>
        <taxon>Eukaryota</taxon>
        <taxon>Fungi</taxon>
        <taxon>Dikarya</taxon>
        <taxon>Basidiomycota</taxon>
        <taxon>Agaricomycotina</taxon>
        <taxon>Agaricomycetes</taxon>
        <taxon>Polyporales</taxon>
        <taxon>Cerrenaceae</taxon>
        <taxon>Cerrena</taxon>
    </lineage>
</organism>
<comment type="caution">
    <text evidence="1">The sequence shown here is derived from an EMBL/GenBank/DDBJ whole genome shotgun (WGS) entry which is preliminary data.</text>
</comment>
<protein>
    <submittedName>
        <fullName evidence="1">Uncharacterized protein</fullName>
    </submittedName>
</protein>
<dbReference type="Proteomes" id="UP001385951">
    <property type="component" value="Unassembled WGS sequence"/>
</dbReference>
<dbReference type="EMBL" id="JASBNA010000040">
    <property type="protein sequence ID" value="KAK7681621.1"/>
    <property type="molecule type" value="Genomic_DNA"/>
</dbReference>
<sequence length="316" mass="35760">MTIAEEQRQVAQFPAFSIGDPNTALSIHEIAKDLLTKRLYRPFSYTINTTTLTFDDCYDHVMLPISPDEHKITFGKLVINVSNNQFEPEVHVFKEGPLVKLFDWISQNSSLESFRLCVLNLGTRSSPFPPPPAWAIVPSINELTKFARKKCHIILDCRPWEDKWSNRLCKDKTLTLSVNNLHRREFANMALGIQVKECLQGIYFPFYLDYSSSPLVSEGDEGRALWNLYNYITTLGQVRPGAFAGLKEFRLVAPKGIPRGITNSAKAQVKKLFIGIDVKLCTEESVYKGSGQVDPCLTPEDDRYYGYSSSESDSDV</sequence>